<proteinExistence type="predicted"/>
<organism evidence="1 2">
    <name type="scientific">Arthroderma otae (strain ATCC MYA-4605 / CBS 113480)</name>
    <name type="common">Microsporum canis</name>
    <dbReference type="NCBI Taxonomy" id="554155"/>
    <lineage>
        <taxon>Eukaryota</taxon>
        <taxon>Fungi</taxon>
        <taxon>Dikarya</taxon>
        <taxon>Ascomycota</taxon>
        <taxon>Pezizomycotina</taxon>
        <taxon>Eurotiomycetes</taxon>
        <taxon>Eurotiomycetidae</taxon>
        <taxon>Onygenales</taxon>
        <taxon>Arthrodermataceae</taxon>
        <taxon>Microsporum</taxon>
    </lineage>
</organism>
<reference evidence="2" key="1">
    <citation type="journal article" date="2012" name="MBio">
        <title>Comparative genome analysis of Trichophyton rubrum and related dermatophytes reveals candidate genes involved in infection.</title>
        <authorList>
            <person name="Martinez D.A."/>
            <person name="Oliver B.G."/>
            <person name="Graeser Y."/>
            <person name="Goldberg J.M."/>
            <person name="Li W."/>
            <person name="Martinez-Rossi N.M."/>
            <person name="Monod M."/>
            <person name="Shelest E."/>
            <person name="Barton R.C."/>
            <person name="Birch E."/>
            <person name="Brakhage A.A."/>
            <person name="Chen Z."/>
            <person name="Gurr S.J."/>
            <person name="Heiman D."/>
            <person name="Heitman J."/>
            <person name="Kosti I."/>
            <person name="Rossi A."/>
            <person name="Saif S."/>
            <person name="Samalova M."/>
            <person name="Saunders C.W."/>
            <person name="Shea T."/>
            <person name="Summerbell R.C."/>
            <person name="Xu J."/>
            <person name="Young S."/>
            <person name="Zeng Q."/>
            <person name="Birren B.W."/>
            <person name="Cuomo C.A."/>
            <person name="White T.C."/>
        </authorList>
    </citation>
    <scope>NUCLEOTIDE SEQUENCE [LARGE SCALE GENOMIC DNA]</scope>
    <source>
        <strain evidence="2">ATCC MYA-4605 / CBS 113480</strain>
    </source>
</reference>
<evidence type="ECO:0000313" key="2">
    <source>
        <dbReference type="Proteomes" id="UP000002035"/>
    </source>
</evidence>
<name>C5FM77_ARTOC</name>
<sequence>MKVPNRKKMKTRDNKKLNEFVFNVKIEDIRTLPSKQALPRVVMSPHREQEGTSQVLLRTWDTRQPLGREMYITRQQELSSTRLRATPPRVDELTRQLVG</sequence>
<dbReference type="Proteomes" id="UP000002035">
    <property type="component" value="Unassembled WGS sequence"/>
</dbReference>
<dbReference type="VEuPathDB" id="FungiDB:MCYG_03618"/>
<keyword evidence="2" id="KW-1185">Reference proteome</keyword>
<dbReference type="GeneID" id="9229435"/>
<gene>
    <name evidence="1" type="ORF">MCYG_03618</name>
</gene>
<dbReference type="HOGENOM" id="CLU_2319868_0_0_1"/>
<protein>
    <submittedName>
        <fullName evidence="1">Uncharacterized protein</fullName>
    </submittedName>
</protein>
<evidence type="ECO:0000313" key="1">
    <source>
        <dbReference type="EMBL" id="EEQ30799.1"/>
    </source>
</evidence>
<dbReference type="EMBL" id="DS995703">
    <property type="protein sequence ID" value="EEQ30799.1"/>
    <property type="molecule type" value="Genomic_DNA"/>
</dbReference>
<dbReference type="AlphaFoldDB" id="C5FM77"/>
<dbReference type="RefSeq" id="XP_002848112.1">
    <property type="nucleotide sequence ID" value="XM_002848066.1"/>
</dbReference>
<accession>C5FM77</accession>